<dbReference type="GO" id="GO:0005886">
    <property type="term" value="C:plasma membrane"/>
    <property type="evidence" value="ECO:0007669"/>
    <property type="project" value="UniProtKB-SubCell"/>
</dbReference>
<dbReference type="Proteomes" id="UP000235460">
    <property type="component" value="Unassembled WGS sequence"/>
</dbReference>
<keyword evidence="2" id="KW-1003">Cell membrane</keyword>
<dbReference type="GO" id="GO:0048038">
    <property type="term" value="F:quinone binding"/>
    <property type="evidence" value="ECO:0007669"/>
    <property type="project" value="UniProtKB-UniRule"/>
</dbReference>
<comment type="subcellular location">
    <subcellularLocation>
        <location evidence="2">Cell membrane</location>
        <topology evidence="2">Multi-pass membrane protein</topology>
    </subcellularLocation>
</comment>
<keyword evidence="2" id="KW-0812">Transmembrane</keyword>
<evidence type="ECO:0000256" key="1">
    <source>
        <dbReference type="ARBA" id="ARBA00005698"/>
    </source>
</evidence>
<evidence type="ECO:0000313" key="3">
    <source>
        <dbReference type="EMBL" id="PMP66707.1"/>
    </source>
</evidence>
<dbReference type="AlphaFoldDB" id="A0A2N7PMZ8"/>
<keyword evidence="2" id="KW-1133">Transmembrane helix</keyword>
<dbReference type="PANTHER" id="PTHR33269">
    <property type="entry name" value="NADH-UBIQUINONE OXIDOREDUCTASE CHAIN 6"/>
    <property type="match status" value="1"/>
</dbReference>
<keyword evidence="2" id="KW-0472">Membrane</keyword>
<dbReference type="GO" id="GO:0008137">
    <property type="term" value="F:NADH dehydrogenase (ubiquinone) activity"/>
    <property type="evidence" value="ECO:0007669"/>
    <property type="project" value="UniProtKB-UniRule"/>
</dbReference>
<feature type="transmembrane region" description="Helical" evidence="2">
    <location>
        <begin position="6"/>
        <end position="24"/>
    </location>
</feature>
<feature type="transmembrane region" description="Helical" evidence="2">
    <location>
        <begin position="31"/>
        <end position="53"/>
    </location>
</feature>
<evidence type="ECO:0000313" key="4">
    <source>
        <dbReference type="Proteomes" id="UP000235460"/>
    </source>
</evidence>
<keyword evidence="2" id="KW-0874">Quinone</keyword>
<comment type="similarity">
    <text evidence="1 2">Belongs to the complex I subunit 6 family.</text>
</comment>
<name>A0A2N7PMZ8_9BACT</name>
<dbReference type="EC" id="7.1.1.-" evidence="2"/>
<comment type="catalytic activity">
    <reaction evidence="2">
        <text>a quinone + NADH + 5 H(+)(in) = a quinol + NAD(+) + 4 H(+)(out)</text>
        <dbReference type="Rhea" id="RHEA:57888"/>
        <dbReference type="ChEBI" id="CHEBI:15378"/>
        <dbReference type="ChEBI" id="CHEBI:24646"/>
        <dbReference type="ChEBI" id="CHEBI:57540"/>
        <dbReference type="ChEBI" id="CHEBI:57945"/>
        <dbReference type="ChEBI" id="CHEBI:132124"/>
    </reaction>
</comment>
<keyword evidence="3" id="KW-0830">Ubiquinone</keyword>
<feature type="transmembrane region" description="Helical" evidence="2">
    <location>
        <begin position="59"/>
        <end position="79"/>
    </location>
</feature>
<dbReference type="InterPro" id="IPR042106">
    <property type="entry name" value="Nuo/plastoQ_OxRdtase_6_NuoJ"/>
</dbReference>
<evidence type="ECO:0000256" key="2">
    <source>
        <dbReference type="RuleBase" id="RU004429"/>
    </source>
</evidence>
<keyword evidence="2" id="KW-0520">NAD</keyword>
<comment type="function">
    <text evidence="2">NDH-1 shuttles electrons from NADH, via FMN and iron-sulfur (Fe-S) centers, to quinones in the respiratory chain. Couples the redox reaction to proton translocation (for every two electrons transferred, four hydrogen ions are translocated across the cytoplasmic membrane), and thus conserves the redox energy in a proton gradient.</text>
</comment>
<dbReference type="InterPro" id="IPR001457">
    <property type="entry name" value="NADH_UbQ/plastoQ_OxRdtase_su6"/>
</dbReference>
<proteinExistence type="inferred from homology"/>
<protein>
    <recommendedName>
        <fullName evidence="2">NADH-quinone oxidoreductase subunit J</fullName>
        <ecNumber evidence="2">7.1.1.-</ecNumber>
    </recommendedName>
</protein>
<feature type="transmembrane region" description="Helical" evidence="2">
    <location>
        <begin position="145"/>
        <end position="167"/>
    </location>
</feature>
<dbReference type="PANTHER" id="PTHR33269:SF17">
    <property type="entry name" value="NADH-UBIQUINONE OXIDOREDUCTASE CHAIN 6"/>
    <property type="match status" value="1"/>
</dbReference>
<accession>A0A2N7PMZ8</accession>
<feature type="transmembrane region" description="Helical" evidence="2">
    <location>
        <begin position="91"/>
        <end position="116"/>
    </location>
</feature>
<dbReference type="Pfam" id="PF00499">
    <property type="entry name" value="Oxidored_q3"/>
    <property type="match status" value="1"/>
</dbReference>
<dbReference type="EMBL" id="PNIK01000068">
    <property type="protein sequence ID" value="PMP66707.1"/>
    <property type="molecule type" value="Genomic_DNA"/>
</dbReference>
<reference evidence="3 4" key="1">
    <citation type="submission" date="2018-01" db="EMBL/GenBank/DDBJ databases">
        <title>Metagenomic assembled genomes from two thermal pools in the Uzon Caldera, Kamchatka, Russia.</title>
        <authorList>
            <person name="Wilkins L."/>
            <person name="Ettinger C."/>
        </authorList>
    </citation>
    <scope>NUCLEOTIDE SEQUENCE [LARGE SCALE GENOMIC DNA]</scope>
    <source>
        <strain evidence="3">ZAV-08</strain>
    </source>
</reference>
<organism evidence="3 4">
    <name type="scientific">Thermodesulfobacterium geofontis</name>
    <dbReference type="NCBI Taxonomy" id="1295609"/>
    <lineage>
        <taxon>Bacteria</taxon>
        <taxon>Pseudomonadati</taxon>
        <taxon>Thermodesulfobacteriota</taxon>
        <taxon>Thermodesulfobacteria</taxon>
        <taxon>Thermodesulfobacteriales</taxon>
        <taxon>Thermodesulfobacteriaceae</taxon>
        <taxon>Thermodesulfobacterium</taxon>
    </lineage>
</organism>
<gene>
    <name evidence="3" type="ORF">C0190_04925</name>
</gene>
<sequence>MNWDLIIFYYLAIVMIFSSVFAIFSRHPVYTVLLVLVMIVHQAFLLLTLGAEFLTVVQIIVYAGAILVLFLFVVYLINLRKETRRNVFIRLVSLIAIVFLLFGAFLIKNLFILISLKPSFRAYLPFSIEEKSNVWWIANYLFRNYLLQFEIIGVILLVAILGAVFLIRKVKTVE</sequence>
<comment type="caution">
    <text evidence="3">The sequence shown here is derived from an EMBL/GenBank/DDBJ whole genome shotgun (WGS) entry which is preliminary data.</text>
</comment>
<dbReference type="Gene3D" id="1.20.120.1200">
    <property type="entry name" value="NADH-ubiquinone/plastoquinone oxidoreductase chain 6, subunit NuoJ"/>
    <property type="match status" value="1"/>
</dbReference>